<dbReference type="PROSITE" id="PS50109">
    <property type="entry name" value="HIS_KIN"/>
    <property type="match status" value="1"/>
</dbReference>
<dbReference type="CDD" id="cd00075">
    <property type="entry name" value="HATPase"/>
    <property type="match status" value="1"/>
</dbReference>
<keyword evidence="9 15" id="KW-0418">Kinase</keyword>
<comment type="catalytic activity">
    <reaction evidence="1">
        <text>ATP + protein L-histidine = ADP + protein N-phospho-L-histidine.</text>
        <dbReference type="EC" id="2.7.13.3"/>
    </reaction>
</comment>
<evidence type="ECO:0000256" key="4">
    <source>
        <dbReference type="ARBA" id="ARBA00022475"/>
    </source>
</evidence>
<keyword evidence="12" id="KW-0902">Two-component regulatory system</keyword>
<dbReference type="PANTHER" id="PTHR45528:SF1">
    <property type="entry name" value="SENSOR HISTIDINE KINASE CPXA"/>
    <property type="match status" value="1"/>
</dbReference>
<keyword evidence="4" id="KW-1003">Cell membrane</keyword>
<evidence type="ECO:0000256" key="6">
    <source>
        <dbReference type="ARBA" id="ARBA00022679"/>
    </source>
</evidence>
<dbReference type="InterPro" id="IPR036890">
    <property type="entry name" value="HATPase_C_sf"/>
</dbReference>
<dbReference type="SMART" id="SM00388">
    <property type="entry name" value="HisKA"/>
    <property type="match status" value="1"/>
</dbReference>
<keyword evidence="5" id="KW-0597">Phosphoprotein</keyword>
<accession>A0ABN6MJ02</accession>
<keyword evidence="7" id="KW-0812">Transmembrane</keyword>
<evidence type="ECO:0000256" key="1">
    <source>
        <dbReference type="ARBA" id="ARBA00000085"/>
    </source>
</evidence>
<dbReference type="Gene3D" id="1.10.287.130">
    <property type="match status" value="1"/>
</dbReference>
<sequence length="298" mass="32584">MDALVAVIIVLAVAVAVLAVQVVRSERELRKLAQFLNRRDSASNARVTISVHSRGFSSLGQAINRQLDRHQGERIAAEEHASEMRQGLTYLSHDIRTPLAGAKGYAQLLEDEGDVTARRRYLEAIERRIDDASKLLDQLFAYAQVQDPDYRIEREPVDANAALAETLAALYPQFQEKGWAPRIDLEDEQLVVLADAEALARIFRNLAVNALRYGADAPSIVQRGPGISFSNRVEDPGELDAARLFDRFYQGSESRSEGSGGLGLAIVAQLCRAIGAAATATLDGDVLSVAVEFEGARR</sequence>
<dbReference type="EC" id="2.7.13.3" evidence="3"/>
<protein>
    <recommendedName>
        <fullName evidence="3">histidine kinase</fullName>
        <ecNumber evidence="3">2.7.13.3</ecNumber>
    </recommendedName>
</protein>
<keyword evidence="8" id="KW-0547">Nucleotide-binding</keyword>
<evidence type="ECO:0000259" key="14">
    <source>
        <dbReference type="PROSITE" id="PS50109"/>
    </source>
</evidence>
<evidence type="ECO:0000256" key="3">
    <source>
        <dbReference type="ARBA" id="ARBA00012438"/>
    </source>
</evidence>
<dbReference type="InterPro" id="IPR005467">
    <property type="entry name" value="His_kinase_dom"/>
</dbReference>
<keyword evidence="10" id="KW-0067">ATP-binding</keyword>
<keyword evidence="13" id="KW-0472">Membrane</keyword>
<feature type="domain" description="Histidine kinase" evidence="14">
    <location>
        <begin position="90"/>
        <end position="298"/>
    </location>
</feature>
<evidence type="ECO:0000313" key="15">
    <source>
        <dbReference type="EMBL" id="BDE97244.1"/>
    </source>
</evidence>
<reference evidence="15 16" key="1">
    <citation type="submission" date="2022-01" db="EMBL/GenBank/DDBJ databases">
        <title>Novel bile acid biosynthetic pathways are enriched in the microbiome of centenarians.</title>
        <authorList>
            <person name="Sato Y."/>
            <person name="Atarashi K."/>
            <person name="Plichta R.D."/>
            <person name="Arai Y."/>
            <person name="Sasajima S."/>
            <person name="Kearney M.S."/>
            <person name="Suda W."/>
            <person name="Takeshita K."/>
            <person name="Sasaki T."/>
            <person name="Okamoto S."/>
            <person name="Skelly N.A."/>
            <person name="Okamura Y."/>
            <person name="Vlamakis H."/>
            <person name="Li Y."/>
            <person name="Tanoue T."/>
            <person name="Takei H."/>
            <person name="Nittono H."/>
            <person name="Narushima S."/>
            <person name="Irie J."/>
            <person name="Itoh H."/>
            <person name="Moriya K."/>
            <person name="Sugiura Y."/>
            <person name="Suematsu M."/>
            <person name="Moritoki N."/>
            <person name="Shibata S."/>
            <person name="Littman R.D."/>
            <person name="Fischbach A.M."/>
            <person name="Uwamino Y."/>
            <person name="Inoue T."/>
            <person name="Honda A."/>
            <person name="Hattori M."/>
            <person name="Murai T."/>
            <person name="Xavier J.R."/>
            <person name="Hirose N."/>
            <person name="Honda K."/>
        </authorList>
    </citation>
    <scope>NUCLEOTIDE SEQUENCE [LARGE SCALE GENOMIC DNA]</scope>
    <source>
        <strain evidence="15 16">CE91-St30</strain>
    </source>
</reference>
<dbReference type="InterPro" id="IPR050398">
    <property type="entry name" value="HssS/ArlS-like"/>
</dbReference>
<dbReference type="InterPro" id="IPR003594">
    <property type="entry name" value="HATPase_dom"/>
</dbReference>
<evidence type="ECO:0000256" key="10">
    <source>
        <dbReference type="ARBA" id="ARBA00022840"/>
    </source>
</evidence>
<gene>
    <name evidence="15" type="ORF">CE91St30_25770</name>
</gene>
<dbReference type="SMART" id="SM00387">
    <property type="entry name" value="HATPase_c"/>
    <property type="match status" value="1"/>
</dbReference>
<evidence type="ECO:0000256" key="9">
    <source>
        <dbReference type="ARBA" id="ARBA00022777"/>
    </source>
</evidence>
<evidence type="ECO:0000256" key="7">
    <source>
        <dbReference type="ARBA" id="ARBA00022692"/>
    </source>
</evidence>
<evidence type="ECO:0000256" key="2">
    <source>
        <dbReference type="ARBA" id="ARBA00004651"/>
    </source>
</evidence>
<dbReference type="Pfam" id="PF00512">
    <property type="entry name" value="HisKA"/>
    <property type="match status" value="1"/>
</dbReference>
<name>A0ABN6MJ02_9ACTN</name>
<dbReference type="SUPFAM" id="SSF47384">
    <property type="entry name" value="Homodimeric domain of signal transducing histidine kinase"/>
    <property type="match status" value="1"/>
</dbReference>
<comment type="subcellular location">
    <subcellularLocation>
        <location evidence="2">Cell membrane</location>
        <topology evidence="2">Multi-pass membrane protein</topology>
    </subcellularLocation>
</comment>
<dbReference type="PANTHER" id="PTHR45528">
    <property type="entry name" value="SENSOR HISTIDINE KINASE CPXA"/>
    <property type="match status" value="1"/>
</dbReference>
<evidence type="ECO:0000256" key="8">
    <source>
        <dbReference type="ARBA" id="ARBA00022741"/>
    </source>
</evidence>
<dbReference type="InterPro" id="IPR036097">
    <property type="entry name" value="HisK_dim/P_sf"/>
</dbReference>
<dbReference type="EMBL" id="AP025564">
    <property type="protein sequence ID" value="BDE97244.1"/>
    <property type="molecule type" value="Genomic_DNA"/>
</dbReference>
<evidence type="ECO:0000256" key="12">
    <source>
        <dbReference type="ARBA" id="ARBA00023012"/>
    </source>
</evidence>
<keyword evidence="11" id="KW-1133">Transmembrane helix</keyword>
<organism evidence="15 16">
    <name type="scientific">Raoultibacter timonensis</name>
    <dbReference type="NCBI Taxonomy" id="1907662"/>
    <lineage>
        <taxon>Bacteria</taxon>
        <taxon>Bacillati</taxon>
        <taxon>Actinomycetota</taxon>
        <taxon>Coriobacteriia</taxon>
        <taxon>Eggerthellales</taxon>
        <taxon>Eggerthellaceae</taxon>
        <taxon>Raoultibacter</taxon>
    </lineage>
</organism>
<dbReference type="SUPFAM" id="SSF55874">
    <property type="entry name" value="ATPase domain of HSP90 chaperone/DNA topoisomerase II/histidine kinase"/>
    <property type="match status" value="1"/>
</dbReference>
<keyword evidence="6" id="KW-0808">Transferase</keyword>
<dbReference type="Pfam" id="PF02518">
    <property type="entry name" value="HATPase_c"/>
    <property type="match status" value="1"/>
</dbReference>
<dbReference type="RefSeq" id="WP_244386438.1">
    <property type="nucleotide sequence ID" value="NZ_AP025564.1"/>
</dbReference>
<evidence type="ECO:0000256" key="13">
    <source>
        <dbReference type="ARBA" id="ARBA00023136"/>
    </source>
</evidence>
<evidence type="ECO:0000313" key="16">
    <source>
        <dbReference type="Proteomes" id="UP001320544"/>
    </source>
</evidence>
<keyword evidence="16" id="KW-1185">Reference proteome</keyword>
<dbReference type="InterPro" id="IPR003661">
    <property type="entry name" value="HisK_dim/P_dom"/>
</dbReference>
<dbReference type="GO" id="GO:0016301">
    <property type="term" value="F:kinase activity"/>
    <property type="evidence" value="ECO:0007669"/>
    <property type="project" value="UniProtKB-KW"/>
</dbReference>
<evidence type="ECO:0000256" key="11">
    <source>
        <dbReference type="ARBA" id="ARBA00022989"/>
    </source>
</evidence>
<proteinExistence type="predicted"/>
<dbReference type="CDD" id="cd00082">
    <property type="entry name" value="HisKA"/>
    <property type="match status" value="1"/>
</dbReference>
<dbReference type="Gene3D" id="3.30.565.10">
    <property type="entry name" value="Histidine kinase-like ATPase, C-terminal domain"/>
    <property type="match status" value="1"/>
</dbReference>
<dbReference type="Proteomes" id="UP001320544">
    <property type="component" value="Chromosome"/>
</dbReference>
<evidence type="ECO:0000256" key="5">
    <source>
        <dbReference type="ARBA" id="ARBA00022553"/>
    </source>
</evidence>